<evidence type="ECO:0000259" key="4">
    <source>
        <dbReference type="PROSITE" id="PS50042"/>
    </source>
</evidence>
<evidence type="ECO:0000313" key="7">
    <source>
        <dbReference type="EMBL" id="WJW67107.1"/>
    </source>
</evidence>
<dbReference type="SUPFAM" id="SSF51206">
    <property type="entry name" value="cAMP-binding domain-like"/>
    <property type="match status" value="1"/>
</dbReference>
<dbReference type="Proteomes" id="UP000521676">
    <property type="component" value="Unassembled WGS sequence"/>
</dbReference>
<evidence type="ECO:0000313" key="8">
    <source>
        <dbReference type="Proteomes" id="UP000521676"/>
    </source>
</evidence>
<dbReference type="InterPro" id="IPR018490">
    <property type="entry name" value="cNMP-bd_dom_sf"/>
</dbReference>
<evidence type="ECO:0000259" key="5">
    <source>
        <dbReference type="PROSITE" id="PS51063"/>
    </source>
</evidence>
<dbReference type="InterPro" id="IPR014710">
    <property type="entry name" value="RmlC-like_jellyroll"/>
</dbReference>
<feature type="domain" description="HTH crp-type" evidence="5">
    <location>
        <begin position="324"/>
        <end position="398"/>
    </location>
</feature>
<protein>
    <submittedName>
        <fullName evidence="6">Crp/Fnr family transcriptional regulator</fullName>
    </submittedName>
</protein>
<name>A0A8T7M0B9_9CHLR</name>
<dbReference type="Gene3D" id="1.10.10.10">
    <property type="entry name" value="Winged helix-like DNA-binding domain superfamily/Winged helix DNA-binding domain"/>
    <property type="match status" value="1"/>
</dbReference>
<dbReference type="SUPFAM" id="SSF46785">
    <property type="entry name" value="Winged helix' DNA-binding domain"/>
    <property type="match status" value="1"/>
</dbReference>
<sequence length="414" mass="46516">MSQREFQKDLEQLPSGLITNLVSRVAAQSKNNWLANNDERDVGEVGKSINDLTPSLTNYHFKLWNLLGNALATGNFSEVAHLVEEEGRALANRRAPLQAVMDNTSACLSHWVSMILNEAEKDGANIAQPRAFQALVRRLNQLQSRLLIAMVSGFNEQIESGDVWLHRPSEHRSIKELLPSHQNLSDSFSDQLASITGEYSISRYRAGVPIFSDNHDVQRSRFYFIRFGTVQIQEYLPDGRALTLTILGKGDVFARFAGGSSSSQTNYFKDFQAETMRESELVWVDETALLRAMERSPVVAAGIIKSFSTQLASVQQLIQGLLGRDVSVRLAHLLLKLADEFGVQKQAGSIYIDYPLSHQRLADMMGSNRVTVTRQLSELQKQGILEIQRRSITLFNRKLLESFGPWSTNGQYVR</sequence>
<dbReference type="EMBL" id="JACATZ010000001">
    <property type="protein sequence ID" value="NWJ45230.1"/>
    <property type="molecule type" value="Genomic_DNA"/>
</dbReference>
<keyword evidence="2" id="KW-0238">DNA-binding</keyword>
<dbReference type="AlphaFoldDB" id="A0A8T7M0B9"/>
<accession>A0A8T7M0B9</accession>
<dbReference type="InterPro" id="IPR000595">
    <property type="entry name" value="cNMP-bd_dom"/>
</dbReference>
<dbReference type="Pfam" id="PF00027">
    <property type="entry name" value="cNMP_binding"/>
    <property type="match status" value="1"/>
</dbReference>
<keyword evidence="3" id="KW-0804">Transcription</keyword>
<evidence type="ECO:0000256" key="3">
    <source>
        <dbReference type="ARBA" id="ARBA00023163"/>
    </source>
</evidence>
<dbReference type="GO" id="GO:0003677">
    <property type="term" value="F:DNA binding"/>
    <property type="evidence" value="ECO:0007669"/>
    <property type="project" value="UniProtKB-KW"/>
</dbReference>
<evidence type="ECO:0000256" key="2">
    <source>
        <dbReference type="ARBA" id="ARBA00023125"/>
    </source>
</evidence>
<reference evidence="6 8" key="1">
    <citation type="submission" date="2020-06" db="EMBL/GenBank/DDBJ databases">
        <title>Anoxygenic phototrophic Chloroflexota member uses a Type I reaction center.</title>
        <authorList>
            <person name="Tsuji J.M."/>
            <person name="Shaw N.A."/>
            <person name="Nagashima S."/>
            <person name="Venkiteswaran J."/>
            <person name="Schiff S.L."/>
            <person name="Hanada S."/>
            <person name="Tank M."/>
            <person name="Neufeld J.D."/>
        </authorList>
    </citation>
    <scope>NUCLEOTIDE SEQUENCE [LARGE SCALE GENOMIC DNA]</scope>
    <source>
        <strain evidence="6">L227-S17</strain>
    </source>
</reference>
<dbReference type="InterPro" id="IPR036388">
    <property type="entry name" value="WH-like_DNA-bd_sf"/>
</dbReference>
<evidence type="ECO:0000313" key="9">
    <source>
        <dbReference type="Proteomes" id="UP001431572"/>
    </source>
</evidence>
<dbReference type="RefSeq" id="WP_341469002.1">
    <property type="nucleotide sequence ID" value="NZ_CP128399.1"/>
</dbReference>
<dbReference type="InterPro" id="IPR036390">
    <property type="entry name" value="WH_DNA-bd_sf"/>
</dbReference>
<feature type="domain" description="Cyclic nucleotide-binding" evidence="4">
    <location>
        <begin position="222"/>
        <end position="310"/>
    </location>
</feature>
<dbReference type="PROSITE" id="PS51063">
    <property type="entry name" value="HTH_CRP_2"/>
    <property type="match status" value="1"/>
</dbReference>
<keyword evidence="1" id="KW-0805">Transcription regulation</keyword>
<proteinExistence type="predicted"/>
<dbReference type="SMART" id="SM00419">
    <property type="entry name" value="HTH_CRP"/>
    <property type="match status" value="1"/>
</dbReference>
<evidence type="ECO:0000313" key="6">
    <source>
        <dbReference type="EMBL" id="NWJ45230.1"/>
    </source>
</evidence>
<evidence type="ECO:0000256" key="1">
    <source>
        <dbReference type="ARBA" id="ARBA00023015"/>
    </source>
</evidence>
<dbReference type="Gene3D" id="2.60.120.10">
    <property type="entry name" value="Jelly Rolls"/>
    <property type="match status" value="1"/>
</dbReference>
<dbReference type="CDD" id="cd00038">
    <property type="entry name" value="CAP_ED"/>
    <property type="match status" value="1"/>
</dbReference>
<gene>
    <name evidence="6" type="ORF">HXX08_05050</name>
    <name evidence="7" type="ORF">OZ401_000358</name>
</gene>
<reference evidence="7" key="2">
    <citation type="journal article" date="2024" name="Nature">
        <title>Anoxygenic phototroph of the Chloroflexota uses a type I reaction centre.</title>
        <authorList>
            <person name="Tsuji J.M."/>
            <person name="Shaw N.A."/>
            <person name="Nagashima S."/>
            <person name="Venkiteswaran J.J."/>
            <person name="Schiff S.L."/>
            <person name="Watanabe T."/>
            <person name="Fukui M."/>
            <person name="Hanada S."/>
            <person name="Tank M."/>
            <person name="Neufeld J.D."/>
        </authorList>
    </citation>
    <scope>NUCLEOTIDE SEQUENCE</scope>
    <source>
        <strain evidence="7">L227-S17</strain>
    </source>
</reference>
<dbReference type="PROSITE" id="PS50042">
    <property type="entry name" value="CNMP_BINDING_3"/>
    <property type="match status" value="1"/>
</dbReference>
<dbReference type="InterPro" id="IPR050397">
    <property type="entry name" value="Env_Response_Regulators"/>
</dbReference>
<dbReference type="GO" id="GO:0003700">
    <property type="term" value="F:DNA-binding transcription factor activity"/>
    <property type="evidence" value="ECO:0007669"/>
    <property type="project" value="TreeGrafter"/>
</dbReference>
<dbReference type="InterPro" id="IPR012318">
    <property type="entry name" value="HTH_CRP"/>
</dbReference>
<dbReference type="GO" id="GO:0005829">
    <property type="term" value="C:cytosol"/>
    <property type="evidence" value="ECO:0007669"/>
    <property type="project" value="TreeGrafter"/>
</dbReference>
<dbReference type="Proteomes" id="UP001431572">
    <property type="component" value="Chromosome 1"/>
</dbReference>
<dbReference type="Pfam" id="PF13545">
    <property type="entry name" value="HTH_Crp_2"/>
    <property type="match status" value="1"/>
</dbReference>
<dbReference type="PANTHER" id="PTHR24567:SF74">
    <property type="entry name" value="HTH-TYPE TRANSCRIPTIONAL REGULATOR ARCR"/>
    <property type="match status" value="1"/>
</dbReference>
<dbReference type="PANTHER" id="PTHR24567">
    <property type="entry name" value="CRP FAMILY TRANSCRIPTIONAL REGULATORY PROTEIN"/>
    <property type="match status" value="1"/>
</dbReference>
<organism evidence="6 8">
    <name type="scientific">Candidatus Chlorohelix allophototropha</name>
    <dbReference type="NCBI Taxonomy" id="3003348"/>
    <lineage>
        <taxon>Bacteria</taxon>
        <taxon>Bacillati</taxon>
        <taxon>Chloroflexota</taxon>
        <taxon>Chloroflexia</taxon>
        <taxon>Candidatus Chloroheliales</taxon>
        <taxon>Candidatus Chloroheliaceae</taxon>
        <taxon>Candidatus Chlorohelix</taxon>
    </lineage>
</organism>
<dbReference type="EMBL" id="CP128399">
    <property type="protein sequence ID" value="WJW67107.1"/>
    <property type="molecule type" value="Genomic_DNA"/>
</dbReference>
<keyword evidence="9" id="KW-1185">Reference proteome</keyword>